<accession>A0A242K7Z3</accession>
<reference evidence="1" key="1">
    <citation type="submission" date="2017-05" db="EMBL/GenBank/DDBJ databases">
        <title>The Genome Sequence of Enterococcus sp. 9E7_DIV0242.</title>
        <authorList>
            <consortium name="The Broad Institute Genomics Platform"/>
            <consortium name="The Broad Institute Genomic Center for Infectious Diseases"/>
            <person name="Earl A."/>
            <person name="Manson A."/>
            <person name="Schwartman J."/>
            <person name="Gilmore M."/>
            <person name="Abouelleil A."/>
            <person name="Cao P."/>
            <person name="Chapman S."/>
            <person name="Cusick C."/>
            <person name="Shea T."/>
            <person name="Young S."/>
            <person name="Neafsey D."/>
            <person name="Nusbaum C."/>
            <person name="Birren B."/>
        </authorList>
    </citation>
    <scope>NUCLEOTIDE SEQUENCE [LARGE SCALE GENOMIC DNA]</scope>
    <source>
        <strain evidence="1">9E7_DIV0242</strain>
    </source>
</reference>
<evidence type="ECO:0000313" key="2">
    <source>
        <dbReference type="EMBL" id="WYJ90903.1"/>
    </source>
</evidence>
<proteinExistence type="predicted"/>
<sequence>MAKAENVSTAKPKIGGAIYSAPLGTKLPTTAIAELDAAFKSLGYVSEDGLTNANSMSSEDIKAWGGDIVASVETEKTDTFTYTLIESTNVDVLKEVYGNDNVTGDLDTGIAIKANSITLEEHIIVVDMVLKGGVLKRIVVPNGKVSELGEITYTDTDAVGYETTLKAIADNAGNTHYDYMQKPTPS</sequence>
<evidence type="ECO:0008006" key="4">
    <source>
        <dbReference type="Google" id="ProtNLM"/>
    </source>
</evidence>
<keyword evidence="3" id="KW-1185">Reference proteome</keyword>
<dbReference type="OrthoDB" id="2184509at2"/>
<organism evidence="1">
    <name type="scientific">Candidatus Enterococcus clewellii</name>
    <dbReference type="NCBI Taxonomy" id="1834193"/>
    <lineage>
        <taxon>Bacteria</taxon>
        <taxon>Bacillati</taxon>
        <taxon>Bacillota</taxon>
        <taxon>Bacilli</taxon>
        <taxon>Lactobacillales</taxon>
        <taxon>Enterococcaceae</taxon>
        <taxon>Enterococcus</taxon>
    </lineage>
</organism>
<protein>
    <recommendedName>
        <fullName evidence="4">Major tail protein</fullName>
    </recommendedName>
</protein>
<dbReference type="Proteomes" id="UP000195141">
    <property type="component" value="Chromosome"/>
</dbReference>
<reference evidence="2" key="3">
    <citation type="submission" date="2024-03" db="EMBL/GenBank/DDBJ databases">
        <title>The Genome Sequence of Enterococcus sp. DIV0242b.</title>
        <authorList>
            <consortium name="The Broad Institute Genomics Platform"/>
            <consortium name="The Broad Institute Microbial Omics Core"/>
            <consortium name="The Broad Institute Genomic Center for Infectious Diseases"/>
            <person name="Earl A."/>
            <person name="Manson A."/>
            <person name="Gilmore M."/>
            <person name="Schwartman J."/>
            <person name="Shea T."/>
            <person name="Abouelleil A."/>
            <person name="Cao P."/>
            <person name="Chapman S."/>
            <person name="Cusick C."/>
            <person name="Young S."/>
            <person name="Neafsey D."/>
            <person name="Nusbaum C."/>
            <person name="Birren B."/>
        </authorList>
    </citation>
    <scope>NUCLEOTIDE SEQUENCE</scope>
    <source>
        <strain evidence="2">9E7_DIV0242</strain>
    </source>
</reference>
<dbReference type="InterPro" id="IPR058154">
    <property type="entry name" value="Bxb1_TTP-like"/>
</dbReference>
<dbReference type="AlphaFoldDB" id="A0A242K7Z3"/>
<dbReference type="EMBL" id="CP147247">
    <property type="protein sequence ID" value="WYJ90903.1"/>
    <property type="molecule type" value="Genomic_DNA"/>
</dbReference>
<dbReference type="EMBL" id="NGMM01000002">
    <property type="protein sequence ID" value="OTP17295.1"/>
    <property type="molecule type" value="Genomic_DNA"/>
</dbReference>
<dbReference type="RefSeq" id="WP_086348533.1">
    <property type="nucleotide sequence ID" value="NZ_CP147247.1"/>
</dbReference>
<dbReference type="Pfam" id="PF25681">
    <property type="entry name" value="Phage_TTP_17"/>
    <property type="match status" value="1"/>
</dbReference>
<name>A0A242K7Z3_9ENTE</name>
<evidence type="ECO:0000313" key="3">
    <source>
        <dbReference type="Proteomes" id="UP000195141"/>
    </source>
</evidence>
<reference evidence="2" key="2">
    <citation type="submission" date="2017-05" db="EMBL/GenBank/DDBJ databases">
        <authorList>
            <consortium name="The Broad Institute Genomics Platform"/>
            <consortium name="The Broad Institute Genomic Center for Infectious Diseases"/>
            <person name="Earl A."/>
            <person name="Manson A."/>
            <person name="Schwartman J."/>
            <person name="Gilmore M."/>
            <person name="Abouelleil A."/>
            <person name="Cao P."/>
            <person name="Chapman S."/>
            <person name="Cusick C."/>
            <person name="Shea T."/>
            <person name="Young S."/>
            <person name="Neafsey D."/>
            <person name="Nusbaum C."/>
            <person name="Birren B."/>
        </authorList>
    </citation>
    <scope>NUCLEOTIDE SEQUENCE</scope>
    <source>
        <strain evidence="2">9E7_DIV0242</strain>
    </source>
</reference>
<evidence type="ECO:0000313" key="1">
    <source>
        <dbReference type="EMBL" id="OTP17295.1"/>
    </source>
</evidence>
<gene>
    <name evidence="1" type="ORF">A5888_001433</name>
    <name evidence="2" type="ORF">A5888_002671</name>
</gene>